<dbReference type="SUPFAM" id="SSF50341">
    <property type="entry name" value="CheW-like"/>
    <property type="match status" value="2"/>
</dbReference>
<dbReference type="EMBL" id="WOCD01000003">
    <property type="protein sequence ID" value="MUH72130.1"/>
    <property type="molecule type" value="Genomic_DNA"/>
</dbReference>
<dbReference type="Gene3D" id="2.40.50.180">
    <property type="entry name" value="CheA-289, Domain 4"/>
    <property type="match status" value="1"/>
</dbReference>
<keyword evidence="2" id="KW-1185">Reference proteome</keyword>
<dbReference type="OrthoDB" id="9181673at2"/>
<comment type="caution">
    <text evidence="1">The sequence shown here is derived from an EMBL/GenBank/DDBJ whole genome shotgun (WGS) entry which is preliminary data.</text>
</comment>
<name>A0A6N8FAV7_9GAMM</name>
<dbReference type="Proteomes" id="UP000439994">
    <property type="component" value="Unassembled WGS sequence"/>
</dbReference>
<gene>
    <name evidence="1" type="ORF">GNP35_06365</name>
</gene>
<protein>
    <submittedName>
        <fullName evidence="1">Chemotaxis protein</fullName>
    </submittedName>
</protein>
<sequence length="250" mass="28118">MDFVNFEVGSKTVSLAILNILLTEQYRENLTEMPNHNPNFMGIKDFMNIPVPIFDLGKILNHCSTKDKNTQTVNQFLEQKNIFNQWLLSNKGNNVLTKPHALLKWLNNFTSSDEDLASIMSKAKLIVEQIAQQNISDDNKLNSKVNQLFENAIEHIEYSYKPIIVFTTINGSAPHIGLLVDKVEDNIHVNESDIKSLDKVTTVGFELDNDTKAILKGLIQLGDKHSLIIDPASLFTKGIKSDEVQPEAVV</sequence>
<evidence type="ECO:0000313" key="2">
    <source>
        <dbReference type="Proteomes" id="UP000439994"/>
    </source>
</evidence>
<accession>A0A6N8FAV7</accession>
<dbReference type="InterPro" id="IPR036061">
    <property type="entry name" value="CheW-like_dom_sf"/>
</dbReference>
<proteinExistence type="predicted"/>
<dbReference type="GO" id="GO:0007165">
    <property type="term" value="P:signal transduction"/>
    <property type="evidence" value="ECO:0007669"/>
    <property type="project" value="InterPro"/>
</dbReference>
<dbReference type="GO" id="GO:0006935">
    <property type="term" value="P:chemotaxis"/>
    <property type="evidence" value="ECO:0007669"/>
    <property type="project" value="InterPro"/>
</dbReference>
<dbReference type="AlphaFoldDB" id="A0A6N8FAV7"/>
<dbReference type="RefSeq" id="WP_155695331.1">
    <property type="nucleotide sequence ID" value="NZ_WOCD01000003.1"/>
</dbReference>
<organism evidence="1 2">
    <name type="scientific">Psychrosphaera haliotis</name>
    <dbReference type="NCBI Taxonomy" id="555083"/>
    <lineage>
        <taxon>Bacteria</taxon>
        <taxon>Pseudomonadati</taxon>
        <taxon>Pseudomonadota</taxon>
        <taxon>Gammaproteobacteria</taxon>
        <taxon>Alteromonadales</taxon>
        <taxon>Pseudoalteromonadaceae</taxon>
        <taxon>Psychrosphaera</taxon>
    </lineage>
</organism>
<reference evidence="1 2" key="1">
    <citation type="submission" date="2019-11" db="EMBL/GenBank/DDBJ databases">
        <title>P. haliotis isolates from Z. marina roots.</title>
        <authorList>
            <person name="Cohen M."/>
            <person name="Jospin G."/>
            <person name="Eisen J.A."/>
            <person name="Coil D.A."/>
        </authorList>
    </citation>
    <scope>NUCLEOTIDE SEQUENCE [LARGE SCALE GENOMIC DNA]</scope>
    <source>
        <strain evidence="1 2">UCD-MCMsp1aY</strain>
    </source>
</reference>
<evidence type="ECO:0000313" key="1">
    <source>
        <dbReference type="EMBL" id="MUH72130.1"/>
    </source>
</evidence>